<dbReference type="AlphaFoldDB" id="A0A3E0VW86"/>
<comment type="subcellular location">
    <subcellularLocation>
        <location evidence="1">Membrane</location>
        <topology evidence="1">Multi-pass membrane protein</topology>
    </subcellularLocation>
</comment>
<feature type="transmembrane region" description="Helical" evidence="6">
    <location>
        <begin position="138"/>
        <end position="157"/>
    </location>
</feature>
<keyword evidence="2 6" id="KW-0812">Transmembrane</keyword>
<feature type="transmembrane region" description="Helical" evidence="6">
    <location>
        <begin position="281"/>
        <end position="301"/>
    </location>
</feature>
<evidence type="ECO:0000313" key="8">
    <source>
        <dbReference type="Proteomes" id="UP000256541"/>
    </source>
</evidence>
<feature type="transmembrane region" description="Helical" evidence="6">
    <location>
        <begin position="80"/>
        <end position="97"/>
    </location>
</feature>
<evidence type="ECO:0008006" key="9">
    <source>
        <dbReference type="Google" id="ProtNLM"/>
    </source>
</evidence>
<protein>
    <recommendedName>
        <fullName evidence="9">C4-dicarboxylate transporter</fullName>
    </recommendedName>
</protein>
<accession>A0A3E0VW86</accession>
<evidence type="ECO:0000256" key="6">
    <source>
        <dbReference type="SAM" id="Phobius"/>
    </source>
</evidence>
<dbReference type="Gene3D" id="1.50.10.150">
    <property type="entry name" value="Voltage-dependent anion channel"/>
    <property type="match status" value="1"/>
</dbReference>
<feature type="transmembrane region" description="Helical" evidence="6">
    <location>
        <begin position="163"/>
        <end position="183"/>
    </location>
</feature>
<dbReference type="OrthoDB" id="5017340at2"/>
<name>A0A3E0VW86_9MICO</name>
<dbReference type="PANTHER" id="PTHR37955">
    <property type="entry name" value="TELLURITE RESISTANCE PROTEIN TEHA"/>
    <property type="match status" value="1"/>
</dbReference>
<sequence length="347" mass="36236">MKPGTRIPLNTLAVAFGLAGLAGVWSLAVTDLGAPDGIAEFLWVVTAIAWIWLVVAHALRGRRTTDRLVDQLRHPAQGPIAALVPIVMMLLGAHLHSSLPAAGFWVVVVGLAATVLFAGWIVARWIGGGLEPDAVHGGYFLPTVAAGFIGATAAAKIGLPTVALGAFAIATLFWVVVFALLLARLALRPSLPAPLMPTLAIIVAPPAVGGTAWLTITGGHTGAVDYSLAALTVLMVVVQLALARSYLALPFTLGFWSFTFPFAAVSAYGVEWLALERPAGWQVAAWVIVTLITLFIIGIAARTLRLVFTSATILPDLAQAEEQLQAADDESEITATPVPVGSRGQGE</sequence>
<comment type="caution">
    <text evidence="7">The sequence shown here is derived from an EMBL/GenBank/DDBJ whole genome shotgun (WGS) entry which is preliminary data.</text>
</comment>
<dbReference type="PANTHER" id="PTHR37955:SF1">
    <property type="entry name" value="DEP DOMAIN-CONTAINING PROTEIN"/>
    <property type="match status" value="1"/>
</dbReference>
<dbReference type="RefSeq" id="WP_116412344.1">
    <property type="nucleotide sequence ID" value="NZ_NBXB01000037.1"/>
</dbReference>
<proteinExistence type="predicted"/>
<evidence type="ECO:0000313" key="7">
    <source>
        <dbReference type="EMBL" id="RFA13107.1"/>
    </source>
</evidence>
<organism evidence="7 8">
    <name type="scientific">Subtercola boreus</name>
    <dbReference type="NCBI Taxonomy" id="120213"/>
    <lineage>
        <taxon>Bacteria</taxon>
        <taxon>Bacillati</taxon>
        <taxon>Actinomycetota</taxon>
        <taxon>Actinomycetes</taxon>
        <taxon>Micrococcales</taxon>
        <taxon>Microbacteriaceae</taxon>
        <taxon>Subtercola</taxon>
    </lineage>
</organism>
<evidence type="ECO:0000256" key="1">
    <source>
        <dbReference type="ARBA" id="ARBA00004141"/>
    </source>
</evidence>
<dbReference type="InterPro" id="IPR038665">
    <property type="entry name" value="Voltage-dep_anion_channel_sf"/>
</dbReference>
<dbReference type="InterPro" id="IPR052951">
    <property type="entry name" value="Tellurite_res_ion_channel"/>
</dbReference>
<dbReference type="GO" id="GO:0005886">
    <property type="term" value="C:plasma membrane"/>
    <property type="evidence" value="ECO:0007669"/>
    <property type="project" value="TreeGrafter"/>
</dbReference>
<evidence type="ECO:0000256" key="3">
    <source>
        <dbReference type="ARBA" id="ARBA00022989"/>
    </source>
</evidence>
<reference evidence="7 8" key="1">
    <citation type="submission" date="2017-04" db="EMBL/GenBank/DDBJ databases">
        <title>Comparative genome analysis of Subtercola boreus.</title>
        <authorList>
            <person name="Cho Y.-J."/>
            <person name="Cho A."/>
            <person name="Kim O.-S."/>
            <person name="Lee J.-I."/>
        </authorList>
    </citation>
    <scope>NUCLEOTIDE SEQUENCE [LARGE SCALE GENOMIC DNA]</scope>
    <source>
        <strain evidence="7 8">P27479</strain>
    </source>
</reference>
<feature type="transmembrane region" description="Helical" evidence="6">
    <location>
        <begin position="255"/>
        <end position="275"/>
    </location>
</feature>
<keyword evidence="3 6" id="KW-1133">Transmembrane helix</keyword>
<gene>
    <name evidence="7" type="ORF">B7R22_13990</name>
</gene>
<dbReference type="InterPro" id="IPR004695">
    <property type="entry name" value="SLAC1/Mae1/Ssu1/TehA"/>
</dbReference>
<dbReference type="Proteomes" id="UP000256541">
    <property type="component" value="Unassembled WGS sequence"/>
</dbReference>
<feature type="transmembrane region" description="Helical" evidence="6">
    <location>
        <begin position="195"/>
        <end position="214"/>
    </location>
</feature>
<feature type="transmembrane region" description="Helical" evidence="6">
    <location>
        <begin position="226"/>
        <end position="243"/>
    </location>
</feature>
<dbReference type="Pfam" id="PF03595">
    <property type="entry name" value="SLAC1"/>
    <property type="match status" value="1"/>
</dbReference>
<evidence type="ECO:0000256" key="2">
    <source>
        <dbReference type="ARBA" id="ARBA00022692"/>
    </source>
</evidence>
<keyword evidence="4 6" id="KW-0472">Membrane</keyword>
<evidence type="ECO:0000256" key="4">
    <source>
        <dbReference type="ARBA" id="ARBA00023136"/>
    </source>
</evidence>
<evidence type="ECO:0000256" key="5">
    <source>
        <dbReference type="SAM" id="MobiDB-lite"/>
    </source>
</evidence>
<feature type="region of interest" description="Disordered" evidence="5">
    <location>
        <begin position="325"/>
        <end position="347"/>
    </location>
</feature>
<feature type="transmembrane region" description="Helical" evidence="6">
    <location>
        <begin position="7"/>
        <end position="29"/>
    </location>
</feature>
<feature type="transmembrane region" description="Helical" evidence="6">
    <location>
        <begin position="41"/>
        <end position="59"/>
    </location>
</feature>
<dbReference type="EMBL" id="NBXB01000037">
    <property type="protein sequence ID" value="RFA13107.1"/>
    <property type="molecule type" value="Genomic_DNA"/>
</dbReference>
<dbReference type="GO" id="GO:0046583">
    <property type="term" value="F:monoatomic cation efflux transmembrane transporter activity"/>
    <property type="evidence" value="ECO:0007669"/>
    <property type="project" value="TreeGrafter"/>
</dbReference>
<feature type="transmembrane region" description="Helical" evidence="6">
    <location>
        <begin position="103"/>
        <end position="126"/>
    </location>
</feature>